<dbReference type="EMBL" id="BPLR01001202">
    <property type="protein sequence ID" value="GIZ00767.1"/>
    <property type="molecule type" value="Genomic_DNA"/>
</dbReference>
<accession>A0AAV4Y0A8</accession>
<keyword evidence="3" id="KW-1185">Reference proteome</keyword>
<dbReference type="Proteomes" id="UP001054945">
    <property type="component" value="Unassembled WGS sequence"/>
</dbReference>
<evidence type="ECO:0000313" key="2">
    <source>
        <dbReference type="EMBL" id="GIZ00767.1"/>
    </source>
</evidence>
<sequence length="100" mass="11278">MRSRFGVHPPTSSCPPSGTSITESSRESSDVSQMHNLQIRSRFRVHPANLFMSSERPPIIESSRKSSDVSQMHDLQVNEMHEQRNAPLHKRLGRQSLGAL</sequence>
<proteinExistence type="predicted"/>
<gene>
    <name evidence="2" type="ORF">CEXT_203841</name>
</gene>
<feature type="region of interest" description="Disordered" evidence="1">
    <location>
        <begin position="54"/>
        <end position="73"/>
    </location>
</feature>
<dbReference type="AlphaFoldDB" id="A0AAV4Y0A8"/>
<feature type="compositionally biased region" description="Low complexity" evidence="1">
    <location>
        <begin position="9"/>
        <end position="22"/>
    </location>
</feature>
<feature type="region of interest" description="Disordered" evidence="1">
    <location>
        <begin position="80"/>
        <end position="100"/>
    </location>
</feature>
<evidence type="ECO:0000313" key="3">
    <source>
        <dbReference type="Proteomes" id="UP001054945"/>
    </source>
</evidence>
<name>A0AAV4Y0A8_CAEEX</name>
<comment type="caution">
    <text evidence="2">The sequence shown here is derived from an EMBL/GenBank/DDBJ whole genome shotgun (WGS) entry which is preliminary data.</text>
</comment>
<evidence type="ECO:0000256" key="1">
    <source>
        <dbReference type="SAM" id="MobiDB-lite"/>
    </source>
</evidence>
<organism evidence="2 3">
    <name type="scientific">Caerostris extrusa</name>
    <name type="common">Bark spider</name>
    <name type="synonym">Caerostris bankana</name>
    <dbReference type="NCBI Taxonomy" id="172846"/>
    <lineage>
        <taxon>Eukaryota</taxon>
        <taxon>Metazoa</taxon>
        <taxon>Ecdysozoa</taxon>
        <taxon>Arthropoda</taxon>
        <taxon>Chelicerata</taxon>
        <taxon>Arachnida</taxon>
        <taxon>Araneae</taxon>
        <taxon>Araneomorphae</taxon>
        <taxon>Entelegynae</taxon>
        <taxon>Araneoidea</taxon>
        <taxon>Araneidae</taxon>
        <taxon>Caerostris</taxon>
    </lineage>
</organism>
<reference evidence="2 3" key="1">
    <citation type="submission" date="2021-06" db="EMBL/GenBank/DDBJ databases">
        <title>Caerostris extrusa draft genome.</title>
        <authorList>
            <person name="Kono N."/>
            <person name="Arakawa K."/>
        </authorList>
    </citation>
    <scope>NUCLEOTIDE SEQUENCE [LARGE SCALE GENOMIC DNA]</scope>
</reference>
<protein>
    <submittedName>
        <fullName evidence="2">Uncharacterized protein</fullName>
    </submittedName>
</protein>
<feature type="region of interest" description="Disordered" evidence="1">
    <location>
        <begin position="1"/>
        <end position="35"/>
    </location>
</feature>